<dbReference type="PRINTS" id="PR00080">
    <property type="entry name" value="SDRFAMILY"/>
</dbReference>
<dbReference type="PANTHER" id="PTHR43157">
    <property type="entry name" value="PHOSPHATIDYLINOSITOL-GLYCAN BIOSYNTHESIS CLASS F PROTEIN-RELATED"/>
    <property type="match status" value="1"/>
</dbReference>
<sequence length="283" mass="31291">MEGKVCLITGATSGIGKVTARELAARGAHVILVGRNPDKTAAVTQEIQAQTDGQVEFIIADLSIQSEIRNLAEEVQKRTDHLDILVNNAGAVFARRELSVDGYEMTWALNHLAYFLLTHLLLDLLKSSAPSRIINVASTGHFGAVIDFPNLQGEQRYDILTAYGQSKLANVLFTFALARRLENTDVTVNCLHPGVVATDIWSLAPAWTRPVLKFGQKFMISPEKGAETILYLATSPEVEHITGKYFERKKIVPSSKISLNENLQERLWILSKRMTGLYVPSMS</sequence>
<dbReference type="AlphaFoldDB" id="A0A2M7G8U2"/>
<comment type="similarity">
    <text evidence="2">Belongs to the short-chain dehydrogenases/reductases (SDR) family.</text>
</comment>
<dbReference type="Gene3D" id="3.40.50.720">
    <property type="entry name" value="NAD(P)-binding Rossmann-like Domain"/>
    <property type="match status" value="1"/>
</dbReference>
<comment type="caution">
    <text evidence="3">The sequence shown here is derived from an EMBL/GenBank/DDBJ whole genome shotgun (WGS) entry which is preliminary data.</text>
</comment>
<evidence type="ECO:0000313" key="3">
    <source>
        <dbReference type="EMBL" id="PIW18461.1"/>
    </source>
</evidence>
<dbReference type="PRINTS" id="PR00081">
    <property type="entry name" value="GDHRDH"/>
</dbReference>
<evidence type="ECO:0000313" key="4">
    <source>
        <dbReference type="Proteomes" id="UP000231019"/>
    </source>
</evidence>
<gene>
    <name evidence="3" type="ORF">COW36_04000</name>
</gene>
<dbReference type="InterPro" id="IPR036291">
    <property type="entry name" value="NAD(P)-bd_dom_sf"/>
</dbReference>
<name>A0A2M7G8U2_9BACT</name>
<dbReference type="Pfam" id="PF00106">
    <property type="entry name" value="adh_short"/>
    <property type="match status" value="1"/>
</dbReference>
<dbReference type="EMBL" id="PFFQ01000012">
    <property type="protein sequence ID" value="PIW18461.1"/>
    <property type="molecule type" value="Genomic_DNA"/>
</dbReference>
<evidence type="ECO:0000256" key="2">
    <source>
        <dbReference type="RuleBase" id="RU000363"/>
    </source>
</evidence>
<dbReference type="InterPro" id="IPR002347">
    <property type="entry name" value="SDR_fam"/>
</dbReference>
<dbReference type="PANTHER" id="PTHR43157:SF31">
    <property type="entry name" value="PHOSPHATIDYLINOSITOL-GLYCAN BIOSYNTHESIS CLASS F PROTEIN"/>
    <property type="match status" value="1"/>
</dbReference>
<protein>
    <submittedName>
        <fullName evidence="3">Short-chain dehydrogenase</fullName>
    </submittedName>
</protein>
<dbReference type="GO" id="GO:0016491">
    <property type="term" value="F:oxidoreductase activity"/>
    <property type="evidence" value="ECO:0007669"/>
    <property type="project" value="UniProtKB-KW"/>
</dbReference>
<keyword evidence="1" id="KW-0560">Oxidoreductase</keyword>
<reference evidence="3 4" key="1">
    <citation type="submission" date="2017-09" db="EMBL/GenBank/DDBJ databases">
        <title>Depth-based differentiation of microbial function through sediment-hosted aquifers and enrichment of novel symbionts in the deep terrestrial subsurface.</title>
        <authorList>
            <person name="Probst A.J."/>
            <person name="Ladd B."/>
            <person name="Jarett J.K."/>
            <person name="Geller-Mcgrath D.E."/>
            <person name="Sieber C.M."/>
            <person name="Emerson J.B."/>
            <person name="Anantharaman K."/>
            <person name="Thomas B.C."/>
            <person name="Malmstrom R."/>
            <person name="Stieglmeier M."/>
            <person name="Klingl A."/>
            <person name="Woyke T."/>
            <person name="Ryan C.M."/>
            <person name="Banfield J.F."/>
        </authorList>
    </citation>
    <scope>NUCLEOTIDE SEQUENCE [LARGE SCALE GENOMIC DNA]</scope>
    <source>
        <strain evidence="3">CG17_big_fil_post_rev_8_21_14_2_50_48_46</strain>
    </source>
</reference>
<dbReference type="CDD" id="cd05327">
    <property type="entry name" value="retinol-DH_like_SDR_c_like"/>
    <property type="match status" value="1"/>
</dbReference>
<evidence type="ECO:0000256" key="1">
    <source>
        <dbReference type="ARBA" id="ARBA00023002"/>
    </source>
</evidence>
<dbReference type="SUPFAM" id="SSF51735">
    <property type="entry name" value="NAD(P)-binding Rossmann-fold domains"/>
    <property type="match status" value="1"/>
</dbReference>
<proteinExistence type="inferred from homology"/>
<dbReference type="Proteomes" id="UP000231019">
    <property type="component" value="Unassembled WGS sequence"/>
</dbReference>
<accession>A0A2M7G8U2</accession>
<organism evidence="3 4">
    <name type="scientific">bacterium (Candidatus Blackallbacteria) CG17_big_fil_post_rev_8_21_14_2_50_48_46</name>
    <dbReference type="NCBI Taxonomy" id="2014261"/>
    <lineage>
        <taxon>Bacteria</taxon>
        <taxon>Candidatus Blackallbacteria</taxon>
    </lineage>
</organism>